<feature type="transmembrane region" description="Helical" evidence="7">
    <location>
        <begin position="271"/>
        <end position="289"/>
    </location>
</feature>
<feature type="region of interest" description="Disordered" evidence="6">
    <location>
        <begin position="414"/>
        <end position="436"/>
    </location>
</feature>
<dbReference type="PANTHER" id="PTHR10414">
    <property type="entry name" value="ETHANOLAMINEPHOSPHOTRANSFERASE"/>
    <property type="match status" value="1"/>
</dbReference>
<feature type="transmembrane region" description="Helical" evidence="7">
    <location>
        <begin position="374"/>
        <end position="395"/>
    </location>
</feature>
<evidence type="ECO:0000256" key="2">
    <source>
        <dbReference type="ARBA" id="ARBA00010441"/>
    </source>
</evidence>
<comment type="subcellular location">
    <subcellularLocation>
        <location evidence="1">Membrane</location>
    </subcellularLocation>
</comment>
<dbReference type="PANTHER" id="PTHR10414:SF77">
    <property type="entry name" value="CDP-ALCOHOL PHOSPHATIDYLTRANSFERASE FAMILY PROTEIN"/>
    <property type="match status" value="1"/>
</dbReference>
<evidence type="ECO:0000256" key="7">
    <source>
        <dbReference type="SAM" id="Phobius"/>
    </source>
</evidence>
<dbReference type="InterPro" id="IPR043130">
    <property type="entry name" value="CDP-OH_PTrfase_TM_dom"/>
</dbReference>
<dbReference type="STRING" id="4829.A0A163LRI6"/>
<dbReference type="PROSITE" id="PS00379">
    <property type="entry name" value="CDP_ALCOHOL_P_TRANSF"/>
    <property type="match status" value="1"/>
</dbReference>
<organism evidence="8">
    <name type="scientific">Absidia glauca</name>
    <name type="common">Pin mould</name>
    <dbReference type="NCBI Taxonomy" id="4829"/>
    <lineage>
        <taxon>Eukaryota</taxon>
        <taxon>Fungi</taxon>
        <taxon>Fungi incertae sedis</taxon>
        <taxon>Mucoromycota</taxon>
        <taxon>Mucoromycotina</taxon>
        <taxon>Mucoromycetes</taxon>
        <taxon>Mucorales</taxon>
        <taxon>Cunninghamellaceae</taxon>
        <taxon>Absidia</taxon>
    </lineage>
</organism>
<name>A0A163LRI6_ABSGL</name>
<comment type="similarity">
    <text evidence="2 5">Belongs to the CDP-alcohol phosphatidyltransferase class-I family.</text>
</comment>
<dbReference type="Proteomes" id="UP000078561">
    <property type="component" value="Unassembled WGS sequence"/>
</dbReference>
<evidence type="ECO:0000313" key="9">
    <source>
        <dbReference type="Proteomes" id="UP000078561"/>
    </source>
</evidence>
<feature type="transmembrane region" description="Helical" evidence="7">
    <location>
        <begin position="145"/>
        <end position="169"/>
    </location>
</feature>
<dbReference type="InterPro" id="IPR000462">
    <property type="entry name" value="CDP-OH_P_trans"/>
</dbReference>
<dbReference type="OrthoDB" id="196717at2759"/>
<evidence type="ECO:0000313" key="8">
    <source>
        <dbReference type="EMBL" id="SAL95858.1"/>
    </source>
</evidence>
<keyword evidence="9" id="KW-1185">Reference proteome</keyword>
<protein>
    <recommendedName>
        <fullName evidence="10">Choline/ethanolaminephosphotransferase</fullName>
    </recommendedName>
</protein>
<evidence type="ECO:0000256" key="4">
    <source>
        <dbReference type="ARBA" id="ARBA00023136"/>
    </source>
</evidence>
<reference evidence="8" key="1">
    <citation type="submission" date="2016-04" db="EMBL/GenBank/DDBJ databases">
        <authorList>
            <person name="Evans L.H."/>
            <person name="Alamgir A."/>
            <person name="Owens N."/>
            <person name="Weber N.D."/>
            <person name="Virtaneva K."/>
            <person name="Barbian K."/>
            <person name="Babar A."/>
            <person name="Rosenke K."/>
        </authorList>
    </citation>
    <scope>NUCLEOTIDE SEQUENCE [LARGE SCALE GENOMIC DNA]</scope>
    <source>
        <strain evidence="8">CBS 101.48</strain>
    </source>
</reference>
<feature type="transmembrane region" description="Helical" evidence="7">
    <location>
        <begin position="236"/>
        <end position="259"/>
    </location>
</feature>
<feature type="transmembrane region" description="Helical" evidence="7">
    <location>
        <begin position="301"/>
        <end position="322"/>
    </location>
</feature>
<dbReference type="OMA" id="SHCEKYN"/>
<keyword evidence="4 7" id="KW-0472">Membrane</keyword>
<evidence type="ECO:0008006" key="10">
    <source>
        <dbReference type="Google" id="ProtNLM"/>
    </source>
</evidence>
<feature type="compositionally biased region" description="Polar residues" evidence="6">
    <location>
        <begin position="423"/>
        <end position="436"/>
    </location>
</feature>
<keyword evidence="7" id="KW-0812">Transmembrane</keyword>
<dbReference type="GO" id="GO:0016020">
    <property type="term" value="C:membrane"/>
    <property type="evidence" value="ECO:0007669"/>
    <property type="project" value="UniProtKB-SubCell"/>
</dbReference>
<evidence type="ECO:0000256" key="3">
    <source>
        <dbReference type="ARBA" id="ARBA00022679"/>
    </source>
</evidence>
<proteinExistence type="inferred from homology"/>
<accession>A0A163LRI6</accession>
<evidence type="ECO:0000256" key="6">
    <source>
        <dbReference type="SAM" id="MobiDB-lite"/>
    </source>
</evidence>
<dbReference type="Gene3D" id="1.20.120.1760">
    <property type="match status" value="1"/>
</dbReference>
<keyword evidence="7" id="KW-1133">Transmembrane helix</keyword>
<evidence type="ECO:0000256" key="1">
    <source>
        <dbReference type="ARBA" id="ARBA00004370"/>
    </source>
</evidence>
<feature type="transmembrane region" description="Helical" evidence="7">
    <location>
        <begin position="91"/>
        <end position="107"/>
    </location>
</feature>
<feature type="transmembrane region" description="Helical" evidence="7">
    <location>
        <begin position="56"/>
        <end position="79"/>
    </location>
</feature>
<dbReference type="InParanoid" id="A0A163LRI6"/>
<evidence type="ECO:0000256" key="5">
    <source>
        <dbReference type="RuleBase" id="RU003750"/>
    </source>
</evidence>
<dbReference type="PIRSF" id="PIRSF015665">
    <property type="entry name" value="CHOPT"/>
    <property type="match status" value="1"/>
</dbReference>
<dbReference type="EMBL" id="LT550481">
    <property type="protein sequence ID" value="SAL95858.1"/>
    <property type="molecule type" value="Genomic_DNA"/>
</dbReference>
<feature type="transmembrane region" description="Helical" evidence="7">
    <location>
        <begin position="334"/>
        <end position="354"/>
    </location>
</feature>
<dbReference type="GO" id="GO:0008654">
    <property type="term" value="P:phospholipid biosynthetic process"/>
    <property type="evidence" value="ECO:0007669"/>
    <property type="project" value="InterPro"/>
</dbReference>
<feature type="transmembrane region" description="Helical" evidence="7">
    <location>
        <begin position="181"/>
        <end position="204"/>
    </location>
</feature>
<sequence>MSTAHRLRQWLDTDFPSQEGLDNLRFYKYAAVDKSYVTKYILSHYWNWAITLFPLWIAPNLITLIGLFFMMFNVCLVYIYSNDFVGTEAPSWIYLSFAVGLWLYSTFDNVDGKQARRTGTSSPLGELFDHGCDALNTTYVAILQAAALGLGHSTLTIVLFITTMVGFYLSTAEEYYTGVLYLGYVNGPTEGIIVTCVAFLWTWLYGVASWHIPLDSVSSLAWLANFLPAGMTAAEVFVWGLFAFFVVTHCTVVFHSIYTACREKGLDIGEAASQSILPMAVFAAAQYYWSMSSYSIVMKDGHFFLFALANGTLFGWMASSIILAHLTRSPFPNLLAMVAPVVVMAVFVNAPAMLGVKLISDHFELVLLWTELGVYVSIYGIWVILVIDGFCRYLGIQCLVISRNKTSPGRQDAMLNAEEQGVPPTTETDASQYHTF</sequence>
<gene>
    <name evidence="8" type="primary">ABSGL_01199.1 scaffold 1223</name>
</gene>
<dbReference type="Pfam" id="PF01066">
    <property type="entry name" value="CDP-OH_P_transf"/>
    <property type="match status" value="1"/>
</dbReference>
<dbReference type="InterPro" id="IPR048254">
    <property type="entry name" value="CDP_ALCOHOL_P_TRANSF_CS"/>
</dbReference>
<keyword evidence="3 5" id="KW-0808">Transferase</keyword>
<dbReference type="AlphaFoldDB" id="A0A163LRI6"/>
<dbReference type="InterPro" id="IPR014472">
    <property type="entry name" value="CHOPT"/>
</dbReference>
<dbReference type="GO" id="GO:0016780">
    <property type="term" value="F:phosphotransferase activity, for other substituted phosphate groups"/>
    <property type="evidence" value="ECO:0007669"/>
    <property type="project" value="InterPro"/>
</dbReference>